<comment type="caution">
    <text evidence="2">The sequence shown here is derived from an EMBL/GenBank/DDBJ whole genome shotgun (WGS) entry which is preliminary data.</text>
</comment>
<dbReference type="CDD" id="cd04332">
    <property type="entry name" value="YbaK_like"/>
    <property type="match status" value="1"/>
</dbReference>
<dbReference type="AlphaFoldDB" id="A0A3S0KUB8"/>
<dbReference type="Gene3D" id="3.90.960.10">
    <property type="entry name" value="YbaK/aminoacyl-tRNA synthetase-associated domain"/>
    <property type="match status" value="1"/>
</dbReference>
<keyword evidence="3" id="KW-1185">Reference proteome</keyword>
<organism evidence="2 3">
    <name type="scientific">Shewanella atlantica</name>
    <dbReference type="NCBI Taxonomy" id="271099"/>
    <lineage>
        <taxon>Bacteria</taxon>
        <taxon>Pseudomonadati</taxon>
        <taxon>Pseudomonadota</taxon>
        <taxon>Gammaproteobacteria</taxon>
        <taxon>Alteromonadales</taxon>
        <taxon>Shewanellaceae</taxon>
        <taxon>Shewanella</taxon>
    </lineage>
</organism>
<dbReference type="InterPro" id="IPR007214">
    <property type="entry name" value="YbaK/aa-tRNA-synth-assoc-dom"/>
</dbReference>
<feature type="domain" description="YbaK/aminoacyl-tRNA synthetase-associated" evidence="1">
    <location>
        <begin position="32"/>
        <end position="144"/>
    </location>
</feature>
<dbReference type="GO" id="GO:0002161">
    <property type="term" value="F:aminoacyl-tRNA deacylase activity"/>
    <property type="evidence" value="ECO:0007669"/>
    <property type="project" value="InterPro"/>
</dbReference>
<dbReference type="EMBL" id="RXNV01000001">
    <property type="protein sequence ID" value="RTR34568.1"/>
    <property type="molecule type" value="Genomic_DNA"/>
</dbReference>
<dbReference type="SUPFAM" id="SSF55826">
    <property type="entry name" value="YbaK/ProRS associated domain"/>
    <property type="match status" value="1"/>
</dbReference>
<sequence>MTISTRLNNYLSDNKVDYNLVAHPHSFNSLSSAIAAHISPAQVAKAVILEDHEGRKMMAVLPADHKINLGALSDKLNRDFHLIKEQAVYQMFNDCEHGAIPPIGDIYNMDAVYDDLLVESSELYLEAGDHSSFVHIERKDFVRLIKDAKHLRFSHQTIH</sequence>
<gene>
    <name evidence="2" type="ORF">EKG39_02600</name>
</gene>
<name>A0A3S0KUB8_9GAMM</name>
<evidence type="ECO:0000313" key="2">
    <source>
        <dbReference type="EMBL" id="RTR34568.1"/>
    </source>
</evidence>
<dbReference type="RefSeq" id="WP_126503925.1">
    <property type="nucleotide sequence ID" value="NZ_RXNV01000001.1"/>
</dbReference>
<dbReference type="Proteomes" id="UP000282060">
    <property type="component" value="Unassembled WGS sequence"/>
</dbReference>
<dbReference type="OrthoDB" id="9786549at2"/>
<evidence type="ECO:0000259" key="1">
    <source>
        <dbReference type="Pfam" id="PF04073"/>
    </source>
</evidence>
<evidence type="ECO:0000313" key="3">
    <source>
        <dbReference type="Proteomes" id="UP000282060"/>
    </source>
</evidence>
<dbReference type="Pfam" id="PF04073">
    <property type="entry name" value="tRNA_edit"/>
    <property type="match status" value="1"/>
</dbReference>
<reference evidence="2 3" key="1">
    <citation type="submission" date="2018-12" db="EMBL/GenBank/DDBJ databases">
        <authorList>
            <person name="Yu L."/>
        </authorList>
    </citation>
    <scope>NUCLEOTIDE SEQUENCE [LARGE SCALE GENOMIC DNA]</scope>
    <source>
        <strain evidence="2 3">HAW-EB5</strain>
    </source>
</reference>
<accession>A0A3S0KUB8</accession>
<dbReference type="InterPro" id="IPR036754">
    <property type="entry name" value="YbaK/aa-tRNA-synt-asso_dom_sf"/>
</dbReference>
<protein>
    <submittedName>
        <fullName evidence="2">YbaK/EbsC family protein</fullName>
    </submittedName>
</protein>
<proteinExistence type="predicted"/>